<organism evidence="4 5">
    <name type="scientific">Cellvibrio zantedeschiae</name>
    <dbReference type="NCBI Taxonomy" id="1237077"/>
    <lineage>
        <taxon>Bacteria</taxon>
        <taxon>Pseudomonadati</taxon>
        <taxon>Pseudomonadota</taxon>
        <taxon>Gammaproteobacteria</taxon>
        <taxon>Cellvibrionales</taxon>
        <taxon>Cellvibrionaceae</taxon>
        <taxon>Cellvibrio</taxon>
    </lineage>
</organism>
<dbReference type="CDD" id="cd00130">
    <property type="entry name" value="PAS"/>
    <property type="match status" value="1"/>
</dbReference>
<gene>
    <name evidence="4" type="ORF">GCM10011613_27400</name>
</gene>
<dbReference type="CDD" id="cd01949">
    <property type="entry name" value="GGDEF"/>
    <property type="match status" value="1"/>
</dbReference>
<dbReference type="SMART" id="SM00052">
    <property type="entry name" value="EAL"/>
    <property type="match status" value="1"/>
</dbReference>
<dbReference type="CDD" id="cd01948">
    <property type="entry name" value="EAL"/>
    <property type="match status" value="1"/>
</dbReference>
<name>A0ABQ3B8U8_9GAMM</name>
<dbReference type="InterPro" id="IPR052155">
    <property type="entry name" value="Biofilm_reg_signaling"/>
</dbReference>
<dbReference type="PANTHER" id="PTHR44757">
    <property type="entry name" value="DIGUANYLATE CYCLASE DGCP"/>
    <property type="match status" value="1"/>
</dbReference>
<dbReference type="InterPro" id="IPR043128">
    <property type="entry name" value="Rev_trsase/Diguanyl_cyclase"/>
</dbReference>
<sequence length="765" mass="86532">MQNKNNAVELIKKFQQLFTNLNHKEIAERLVKLVVAKAVISRAVLVVERDSHLYVEAIASQQESELLVNGITTSLNRLNYLPHQHIHQVFDSGKPQALDTDQIQLMGAMFTKKGCNACYLHPILENNKTIAVFYMEAEHGLTSLIKAVNELDSVWTFSSLLVRQVIDMWHHEEQSERFRLAEQALWASETYLNAILRFSPALISVKDLDGNVVLASEHFKQMANIDDTGFVGKNVFDVYPKDVAQSICDIDTATKTKQQTYEVELDLMHKDGSMHTYLMVKFPLRSKDNRVFGVCTIGTDISERKLAENALREQQSRLNYMAFHDSLTGLPNRSLFYDRIYHGLARARRGNSKVALMLLDIDRFKNINDSLGHDAGDLMLKAISTRLNEGVRDMDTVARLGGDEFVVVLEGVHDIEDVMFVANKLLVTLARPMEISGHEITSTVSIGVSIFPEDGEDTDELLKHADIAMYKAKEAGKNNCQFYTKGMNATAVNYLLLENDLRRALELNQFTLHYQPQIDLKTGELMGVEALVRWQHPERGLVSPAHFIPLAEETGLIVPIGEWVLREACRQQKIWLDAGKKVGKIAVNLSPRQFRQKNFPGKVEAILRETQLAPEYLELEITESCAMEHAGETINQLNQLNQMGMYLAIDDFGTGYSSLAYLQRFPIQKLKIDRSFVNDIHDDMNDAAITKTIIGLAHSMQLRVVAEGVETEHQAEWLRQRGCDQAQGFLYAKPMSPKQFESHFHGGRFCFDGTVIPLESYKMGA</sequence>
<dbReference type="PROSITE" id="PS50113">
    <property type="entry name" value="PAC"/>
    <property type="match status" value="1"/>
</dbReference>
<dbReference type="Gene3D" id="3.30.450.20">
    <property type="entry name" value="PAS domain"/>
    <property type="match status" value="1"/>
</dbReference>
<dbReference type="NCBIfam" id="TIGR00254">
    <property type="entry name" value="GGDEF"/>
    <property type="match status" value="1"/>
</dbReference>
<comment type="caution">
    <text evidence="4">The sequence shown here is derived from an EMBL/GenBank/DDBJ whole genome shotgun (WGS) entry which is preliminary data.</text>
</comment>
<dbReference type="SMART" id="SM00267">
    <property type="entry name" value="GGDEF"/>
    <property type="match status" value="1"/>
</dbReference>
<protein>
    <submittedName>
        <fullName evidence="4">Bifunctional diguanylate cyclase/phosphodiesterase</fullName>
    </submittedName>
</protein>
<dbReference type="Pfam" id="PF00990">
    <property type="entry name" value="GGDEF"/>
    <property type="match status" value="1"/>
</dbReference>
<feature type="domain" description="EAL" evidence="2">
    <location>
        <begin position="494"/>
        <end position="748"/>
    </location>
</feature>
<dbReference type="SUPFAM" id="SSF55785">
    <property type="entry name" value="PYP-like sensor domain (PAS domain)"/>
    <property type="match status" value="1"/>
</dbReference>
<evidence type="ECO:0000313" key="5">
    <source>
        <dbReference type="Proteomes" id="UP000619761"/>
    </source>
</evidence>
<dbReference type="SUPFAM" id="SSF55073">
    <property type="entry name" value="Nucleotide cyclase"/>
    <property type="match status" value="1"/>
</dbReference>
<evidence type="ECO:0000313" key="4">
    <source>
        <dbReference type="EMBL" id="GGY80868.1"/>
    </source>
</evidence>
<dbReference type="Proteomes" id="UP000619761">
    <property type="component" value="Unassembled WGS sequence"/>
</dbReference>
<keyword evidence="5" id="KW-1185">Reference proteome</keyword>
<dbReference type="InterPro" id="IPR035965">
    <property type="entry name" value="PAS-like_dom_sf"/>
</dbReference>
<dbReference type="Pfam" id="PF08448">
    <property type="entry name" value="PAS_4"/>
    <property type="match status" value="1"/>
</dbReference>
<dbReference type="InterPro" id="IPR013656">
    <property type="entry name" value="PAS_4"/>
</dbReference>
<reference evidence="5" key="1">
    <citation type="journal article" date="2019" name="Int. J. Syst. Evol. Microbiol.">
        <title>The Global Catalogue of Microorganisms (GCM) 10K type strain sequencing project: providing services to taxonomists for standard genome sequencing and annotation.</title>
        <authorList>
            <consortium name="The Broad Institute Genomics Platform"/>
            <consortium name="The Broad Institute Genome Sequencing Center for Infectious Disease"/>
            <person name="Wu L."/>
            <person name="Ma J."/>
        </authorList>
    </citation>
    <scope>NUCLEOTIDE SEQUENCE [LARGE SCALE GENOMIC DNA]</scope>
    <source>
        <strain evidence="5">KCTC 32239</strain>
    </source>
</reference>
<dbReference type="PANTHER" id="PTHR44757:SF2">
    <property type="entry name" value="BIOFILM ARCHITECTURE MAINTENANCE PROTEIN MBAA"/>
    <property type="match status" value="1"/>
</dbReference>
<dbReference type="InterPro" id="IPR000700">
    <property type="entry name" value="PAS-assoc_C"/>
</dbReference>
<dbReference type="InterPro" id="IPR001633">
    <property type="entry name" value="EAL_dom"/>
</dbReference>
<dbReference type="NCBIfam" id="TIGR00229">
    <property type="entry name" value="sensory_box"/>
    <property type="match status" value="1"/>
</dbReference>
<dbReference type="Pfam" id="PF00563">
    <property type="entry name" value="EAL"/>
    <property type="match status" value="1"/>
</dbReference>
<dbReference type="RefSeq" id="WP_189419535.1">
    <property type="nucleotide sequence ID" value="NZ_BMYZ01000002.1"/>
</dbReference>
<dbReference type="EMBL" id="BMYZ01000002">
    <property type="protein sequence ID" value="GGY80868.1"/>
    <property type="molecule type" value="Genomic_DNA"/>
</dbReference>
<evidence type="ECO:0000259" key="3">
    <source>
        <dbReference type="PROSITE" id="PS50887"/>
    </source>
</evidence>
<dbReference type="PROSITE" id="PS50883">
    <property type="entry name" value="EAL"/>
    <property type="match status" value="1"/>
</dbReference>
<dbReference type="PROSITE" id="PS50887">
    <property type="entry name" value="GGDEF"/>
    <property type="match status" value="1"/>
</dbReference>
<feature type="domain" description="GGDEF" evidence="3">
    <location>
        <begin position="352"/>
        <end position="485"/>
    </location>
</feature>
<proteinExistence type="predicted"/>
<feature type="domain" description="PAC" evidence="1">
    <location>
        <begin position="261"/>
        <end position="313"/>
    </location>
</feature>
<evidence type="ECO:0000259" key="1">
    <source>
        <dbReference type="PROSITE" id="PS50113"/>
    </source>
</evidence>
<dbReference type="InterPro" id="IPR029787">
    <property type="entry name" value="Nucleotide_cyclase"/>
</dbReference>
<accession>A0ABQ3B8U8</accession>
<dbReference type="InterPro" id="IPR000014">
    <property type="entry name" value="PAS"/>
</dbReference>
<evidence type="ECO:0000259" key="2">
    <source>
        <dbReference type="PROSITE" id="PS50883"/>
    </source>
</evidence>
<dbReference type="Gene3D" id="3.20.20.450">
    <property type="entry name" value="EAL domain"/>
    <property type="match status" value="1"/>
</dbReference>
<dbReference type="Gene3D" id="3.30.70.270">
    <property type="match status" value="1"/>
</dbReference>
<dbReference type="SUPFAM" id="SSF141868">
    <property type="entry name" value="EAL domain-like"/>
    <property type="match status" value="1"/>
</dbReference>
<dbReference type="InterPro" id="IPR000160">
    <property type="entry name" value="GGDEF_dom"/>
</dbReference>
<dbReference type="InterPro" id="IPR035919">
    <property type="entry name" value="EAL_sf"/>
</dbReference>